<evidence type="ECO:0000259" key="5">
    <source>
        <dbReference type="Pfam" id="PF00151"/>
    </source>
</evidence>
<evidence type="ECO:0000256" key="2">
    <source>
        <dbReference type="ARBA" id="ARBA00010701"/>
    </source>
</evidence>
<organism evidence="6">
    <name type="scientific">Oikopleura dioica</name>
    <name type="common">Tunicate</name>
    <dbReference type="NCBI Taxonomy" id="34765"/>
    <lineage>
        <taxon>Eukaryota</taxon>
        <taxon>Metazoa</taxon>
        <taxon>Chordata</taxon>
        <taxon>Tunicata</taxon>
        <taxon>Appendicularia</taxon>
        <taxon>Copelata</taxon>
        <taxon>Oikopleuridae</taxon>
        <taxon>Oikopleura</taxon>
    </lineage>
</organism>
<dbReference type="Proteomes" id="UP000001307">
    <property type="component" value="Unassembled WGS sequence"/>
</dbReference>
<dbReference type="OrthoDB" id="199913at2759"/>
<dbReference type="SUPFAM" id="SSF53474">
    <property type="entry name" value="alpha/beta-Hydrolases"/>
    <property type="match status" value="1"/>
</dbReference>
<dbReference type="InParanoid" id="E4XMH5"/>
<name>E4XMH5_OIKDI</name>
<keyword evidence="7" id="KW-1185">Reference proteome</keyword>
<protein>
    <recommendedName>
        <fullName evidence="5">Lipase domain-containing protein</fullName>
    </recommendedName>
</protein>
<evidence type="ECO:0000256" key="3">
    <source>
        <dbReference type="ARBA" id="ARBA00022525"/>
    </source>
</evidence>
<dbReference type="GO" id="GO:0016042">
    <property type="term" value="P:lipid catabolic process"/>
    <property type="evidence" value="ECO:0007669"/>
    <property type="project" value="TreeGrafter"/>
</dbReference>
<comment type="subcellular location">
    <subcellularLocation>
        <location evidence="1">Secreted</location>
    </subcellularLocation>
</comment>
<feature type="domain" description="Lipase" evidence="5">
    <location>
        <begin position="15"/>
        <end position="301"/>
    </location>
</feature>
<dbReference type="InterPro" id="IPR000734">
    <property type="entry name" value="TAG_lipase"/>
</dbReference>
<evidence type="ECO:0000313" key="6">
    <source>
        <dbReference type="EMBL" id="CBY11182.1"/>
    </source>
</evidence>
<evidence type="ECO:0000313" key="7">
    <source>
        <dbReference type="Proteomes" id="UP000001307"/>
    </source>
</evidence>
<dbReference type="Gene3D" id="3.40.50.1820">
    <property type="entry name" value="alpha/beta hydrolase"/>
    <property type="match status" value="1"/>
</dbReference>
<dbReference type="Pfam" id="PF00151">
    <property type="entry name" value="Lipase"/>
    <property type="match status" value="1"/>
</dbReference>
<dbReference type="PRINTS" id="PR00821">
    <property type="entry name" value="TAGLIPASE"/>
</dbReference>
<dbReference type="PANTHER" id="PTHR11610">
    <property type="entry name" value="LIPASE"/>
    <property type="match status" value="1"/>
</dbReference>
<reference evidence="6" key="1">
    <citation type="journal article" date="2010" name="Science">
        <title>Plasticity of animal genome architecture unmasked by rapid evolution of a pelagic tunicate.</title>
        <authorList>
            <person name="Denoeud F."/>
            <person name="Henriet S."/>
            <person name="Mungpakdee S."/>
            <person name="Aury J.M."/>
            <person name="Da Silva C."/>
            <person name="Brinkmann H."/>
            <person name="Mikhaleva J."/>
            <person name="Olsen L.C."/>
            <person name="Jubin C."/>
            <person name="Canestro C."/>
            <person name="Bouquet J.M."/>
            <person name="Danks G."/>
            <person name="Poulain J."/>
            <person name="Campsteijn C."/>
            <person name="Adamski M."/>
            <person name="Cross I."/>
            <person name="Yadetie F."/>
            <person name="Muffato M."/>
            <person name="Louis A."/>
            <person name="Butcher S."/>
            <person name="Tsagkogeorga G."/>
            <person name="Konrad A."/>
            <person name="Singh S."/>
            <person name="Jensen M.F."/>
            <person name="Cong E.H."/>
            <person name="Eikeseth-Otteraa H."/>
            <person name="Noel B."/>
            <person name="Anthouard V."/>
            <person name="Porcel B.M."/>
            <person name="Kachouri-Lafond R."/>
            <person name="Nishino A."/>
            <person name="Ugolini M."/>
            <person name="Chourrout P."/>
            <person name="Nishida H."/>
            <person name="Aasland R."/>
            <person name="Huzurbazar S."/>
            <person name="Westhof E."/>
            <person name="Delsuc F."/>
            <person name="Lehrach H."/>
            <person name="Reinhardt R."/>
            <person name="Weissenbach J."/>
            <person name="Roy S.W."/>
            <person name="Artiguenave F."/>
            <person name="Postlethwait J.H."/>
            <person name="Manak J.R."/>
            <person name="Thompson E.M."/>
            <person name="Jaillon O."/>
            <person name="Du Pasquier L."/>
            <person name="Boudinot P."/>
            <person name="Liberles D.A."/>
            <person name="Volff J.N."/>
            <person name="Philippe H."/>
            <person name="Lenhard B."/>
            <person name="Roest Crollius H."/>
            <person name="Wincker P."/>
            <person name="Chourrout D."/>
        </authorList>
    </citation>
    <scope>NUCLEOTIDE SEQUENCE [LARGE SCALE GENOMIC DNA]</scope>
</reference>
<dbReference type="InterPro" id="IPR013818">
    <property type="entry name" value="Lipase"/>
</dbReference>
<sequence>MKIASLLFAFSNAANVCYNNVGCFTDDPPFSVNGYRPRRLPQSPNDVLTGMFITNSKNRVERAVNWQSVNEGLFETNKKVVVMTHGWTDEYDDKSFMTKARDNFLNHQSVNFISVDWSKGSQNLDYFQSAADTQTVGRTIAKMLSQLSIRSSDFTCVGHSLGGHVCSYAAKYLKSEFRKTMGQVVGMDPAGPTFERTTKEVRIDHTDATFVQIIHSNGGDEDAGFLGMNAAFGHADFYPNGGVRQPGCNNFVCDHGEAPKMYVDSITHNGCNIPVCSKSNYDAGRCTNCLSGCNRMGWNVKGF</sequence>
<dbReference type="EMBL" id="FN653078">
    <property type="protein sequence ID" value="CBY11182.1"/>
    <property type="molecule type" value="Genomic_DNA"/>
</dbReference>
<evidence type="ECO:0000256" key="1">
    <source>
        <dbReference type="ARBA" id="ARBA00004613"/>
    </source>
</evidence>
<evidence type="ECO:0000256" key="4">
    <source>
        <dbReference type="RuleBase" id="RU004262"/>
    </source>
</evidence>
<dbReference type="AlphaFoldDB" id="E4XMH5"/>
<dbReference type="InterPro" id="IPR029058">
    <property type="entry name" value="AB_hydrolase_fold"/>
</dbReference>
<dbReference type="GO" id="GO:0016298">
    <property type="term" value="F:lipase activity"/>
    <property type="evidence" value="ECO:0007669"/>
    <property type="project" value="InterPro"/>
</dbReference>
<proteinExistence type="inferred from homology"/>
<keyword evidence="3" id="KW-0964">Secreted</keyword>
<comment type="similarity">
    <text evidence="2 4">Belongs to the AB hydrolase superfamily. Lipase family.</text>
</comment>
<gene>
    <name evidence="6" type="ORF">GSOID_T00015367001</name>
</gene>
<accession>E4XMH5</accession>
<dbReference type="GO" id="GO:0005615">
    <property type="term" value="C:extracellular space"/>
    <property type="evidence" value="ECO:0007669"/>
    <property type="project" value="TreeGrafter"/>
</dbReference>